<reference evidence="2 3" key="1">
    <citation type="submission" date="2014-04" db="EMBL/GenBank/DDBJ databases">
        <title>Pseudoalteromonas galatheae sp. nov., isolated from a deep-sea polychaete near Canal Concepcion, Chile.</title>
        <authorList>
            <person name="Machado H.R."/>
            <person name="Gram L."/>
            <person name="Vynne N.G."/>
        </authorList>
    </citation>
    <scope>NUCLEOTIDE SEQUENCE [LARGE SCALE GENOMIC DNA]</scope>
    <source>
        <strain evidence="2 3">KMM216</strain>
    </source>
</reference>
<feature type="domain" description="HEPN AbiU2-like" evidence="1">
    <location>
        <begin position="5"/>
        <end position="160"/>
    </location>
</feature>
<sequence length="196" mass="22751">MENKLLDAFKKELWDIEQHWYLFIGLFDKPSRELRREKIYPSSPLLFDLIKLRFHDHIVLQLAKLLDPKETGNPRYGNTNLSLARLLHDLGPFPEDVQIQLDECVVAIDENKGPILEHRKKRIAHNDLANKLDRDLPNIKIAQITTILNNLETALNLMSSFKRGRVHQFFPDKVSDDMNPEHLIEIICAGRESLGV</sequence>
<gene>
    <name evidence="2" type="ORF">DC53_10875</name>
</gene>
<dbReference type="InterPro" id="IPR040704">
    <property type="entry name" value="HEPN_AbiU2"/>
</dbReference>
<dbReference type="EMBL" id="JJNZ01000030">
    <property type="protein sequence ID" value="KDC51035.1"/>
    <property type="molecule type" value="Genomic_DNA"/>
</dbReference>
<dbReference type="Proteomes" id="UP000027154">
    <property type="component" value="Unassembled WGS sequence"/>
</dbReference>
<dbReference type="AlphaFoldDB" id="A0ABD3Y8Y6"/>
<evidence type="ECO:0000259" key="1">
    <source>
        <dbReference type="Pfam" id="PF18734"/>
    </source>
</evidence>
<comment type="caution">
    <text evidence="2">The sequence shown here is derived from an EMBL/GenBank/DDBJ whole genome shotgun (WGS) entry which is preliminary data.</text>
</comment>
<organism evidence="2 3">
    <name type="scientific">Pseudoalteromonas fuliginea</name>
    <dbReference type="NCBI Taxonomy" id="1872678"/>
    <lineage>
        <taxon>Bacteria</taxon>
        <taxon>Pseudomonadati</taxon>
        <taxon>Pseudomonadota</taxon>
        <taxon>Gammaproteobacteria</taxon>
        <taxon>Alteromonadales</taxon>
        <taxon>Pseudoalteromonadaceae</taxon>
        <taxon>Pseudoalteromonas</taxon>
    </lineage>
</organism>
<evidence type="ECO:0000313" key="3">
    <source>
        <dbReference type="Proteomes" id="UP000027154"/>
    </source>
</evidence>
<accession>A0ABD3Y8Y6</accession>
<dbReference type="Pfam" id="PF18734">
    <property type="entry name" value="HEPN_AbiU2"/>
    <property type="match status" value="1"/>
</dbReference>
<evidence type="ECO:0000313" key="2">
    <source>
        <dbReference type="EMBL" id="KDC51035.1"/>
    </source>
</evidence>
<proteinExistence type="predicted"/>
<protein>
    <recommendedName>
        <fullName evidence="1">HEPN AbiU2-like domain-containing protein</fullName>
    </recommendedName>
</protein>
<name>A0ABD3Y8Y6_9GAMM</name>
<dbReference type="RefSeq" id="WP_033029875.1">
    <property type="nucleotide sequence ID" value="NZ_JJNZ01000030.1"/>
</dbReference>